<accession>A0ABN0RKZ5</accession>
<dbReference type="EMBL" id="ARZX01000020">
    <property type="protein sequence ID" value="EWH12572.1"/>
    <property type="molecule type" value="Genomic_DNA"/>
</dbReference>
<dbReference type="Proteomes" id="UP000019275">
    <property type="component" value="Unassembled WGS sequence"/>
</dbReference>
<keyword evidence="3" id="KW-1185">Reference proteome</keyword>
<evidence type="ECO:0008006" key="4">
    <source>
        <dbReference type="Google" id="ProtNLM"/>
    </source>
</evidence>
<comment type="caution">
    <text evidence="2">The sequence shown here is derived from an EMBL/GenBank/DDBJ whole genome shotgun (WGS) entry which is preliminary data.</text>
</comment>
<keyword evidence="1" id="KW-0812">Transmembrane</keyword>
<reference evidence="2 3" key="1">
    <citation type="journal article" date="2014" name="Genome Announc.">
        <title>Draft Genome Sequence of the Carrageenan-Degrading Bacterium Cellulophaga sp. Strain KL-A, Isolated from Decaying Marine Algae.</title>
        <authorList>
            <person name="Shan D."/>
            <person name="Ying J."/>
            <person name="Li X."/>
            <person name="Gao Z."/>
            <person name="Wei G."/>
            <person name="Shao Z."/>
        </authorList>
    </citation>
    <scope>NUCLEOTIDE SEQUENCE [LARGE SCALE GENOMIC DNA]</scope>
    <source>
        <strain evidence="2 3">KL-A</strain>
    </source>
</reference>
<sequence>MKTLPNNLVLRPRFVLKLNLSSSSILNEFEQATSNSINCQRLDMHLYLKIKPKNIHFWSPQLHLEVENINKDNCKIYGVFGPNPSLWTFFMFIHFSVAIAFLVFAVWGYTNWSLNKSYFLQLTSVFFMGVIWVSLYIFGRIGKQKGKPQMKELYSFMQQTINNYSSQKNP</sequence>
<evidence type="ECO:0000313" key="3">
    <source>
        <dbReference type="Proteomes" id="UP000019275"/>
    </source>
</evidence>
<keyword evidence="1" id="KW-0472">Membrane</keyword>
<evidence type="ECO:0000256" key="1">
    <source>
        <dbReference type="SAM" id="Phobius"/>
    </source>
</evidence>
<organism evidence="2 3">
    <name type="scientific">Cellulophaga geojensis KL-A</name>
    <dbReference type="NCBI Taxonomy" id="1328323"/>
    <lineage>
        <taxon>Bacteria</taxon>
        <taxon>Pseudomonadati</taxon>
        <taxon>Bacteroidota</taxon>
        <taxon>Flavobacteriia</taxon>
        <taxon>Flavobacteriales</taxon>
        <taxon>Flavobacteriaceae</taxon>
        <taxon>Cellulophaga</taxon>
    </lineage>
</organism>
<keyword evidence="1" id="KW-1133">Transmembrane helix</keyword>
<evidence type="ECO:0000313" key="2">
    <source>
        <dbReference type="EMBL" id="EWH12572.1"/>
    </source>
</evidence>
<gene>
    <name evidence="2" type="ORF">KLA_13761</name>
</gene>
<protein>
    <recommendedName>
        <fullName evidence="4">GTP-binding protein</fullName>
    </recommendedName>
</protein>
<name>A0ABN0RKZ5_9FLAO</name>
<feature type="transmembrane region" description="Helical" evidence="1">
    <location>
        <begin position="119"/>
        <end position="138"/>
    </location>
</feature>
<feature type="transmembrane region" description="Helical" evidence="1">
    <location>
        <begin position="86"/>
        <end position="107"/>
    </location>
</feature>
<dbReference type="RefSeq" id="WP_034646432.1">
    <property type="nucleotide sequence ID" value="NZ_ARZX01000020.1"/>
</dbReference>
<proteinExistence type="predicted"/>